<dbReference type="EMBL" id="CP134854">
    <property type="protein sequence ID" value="WNL29531.1"/>
    <property type="molecule type" value="Genomic_DNA"/>
</dbReference>
<evidence type="ECO:0000313" key="1">
    <source>
        <dbReference type="EMBL" id="WNL29531.1"/>
    </source>
</evidence>
<gene>
    <name evidence="1" type="ORF">RMQ68_09195</name>
</gene>
<sequence>MLENIKKPINNRYESLTIEDIFQSSYISFDNLLQTNSKEEQKTKLNLSKSICLKSLFVK</sequence>
<dbReference type="AlphaFoldDB" id="A0AA96DIG7"/>
<proteinExistence type="predicted"/>
<protein>
    <submittedName>
        <fullName evidence="1">Uncharacterized protein</fullName>
    </submittedName>
</protein>
<name>A0AA96DIG7_9BACT</name>
<organism evidence="1">
    <name type="scientific">Arcobacter sp. AZ-2023</name>
    <dbReference type="NCBI Taxonomy" id="3074453"/>
    <lineage>
        <taxon>Bacteria</taxon>
        <taxon>Pseudomonadati</taxon>
        <taxon>Campylobacterota</taxon>
        <taxon>Epsilonproteobacteria</taxon>
        <taxon>Campylobacterales</taxon>
        <taxon>Arcobacteraceae</taxon>
        <taxon>Arcobacter</taxon>
    </lineage>
</organism>
<reference evidence="1" key="1">
    <citation type="submission" date="2023-09" db="EMBL/GenBank/DDBJ databases">
        <title>Arcobacter tbilisiensis sp. nov. isolated from chicken meat in Tbilisi, Georgia.</title>
        <authorList>
            <person name="Matthias R."/>
            <person name="Zautner A.E."/>
        </authorList>
    </citation>
    <scope>NUCLEOTIDE SEQUENCE</scope>
    <source>
        <strain evidence="1">LEO 52</strain>
    </source>
</reference>
<accession>A0AA96DIG7</accession>